<accession>A0A835P4L7</accession>
<evidence type="ECO:0000313" key="2">
    <source>
        <dbReference type="EMBL" id="KAI1241071.1"/>
    </source>
</evidence>
<keyword evidence="3" id="KW-1185">Reference proteome</keyword>
<protein>
    <submittedName>
        <fullName evidence="1">Uncharacterized protein</fullName>
    </submittedName>
</protein>
<name>A0A835P4L7_9PASS</name>
<dbReference type="OrthoDB" id="10623111at2759"/>
<dbReference type="AlphaFoldDB" id="A0A835P4L7"/>
<reference evidence="1" key="1">
    <citation type="submission" date="2020-10" db="EMBL/GenBank/DDBJ databases">
        <title>Feather gene expression reveals the developmental basis of iridescence in African starlings.</title>
        <authorList>
            <person name="Rubenstein D.R."/>
        </authorList>
    </citation>
    <scope>NUCLEOTIDE SEQUENCE</scope>
    <source>
        <strain evidence="1">SS15</strain>
        <tissue evidence="1">Liver</tissue>
    </source>
</reference>
<dbReference type="EMBL" id="JADDUC020000003">
    <property type="protein sequence ID" value="KAI1241071.1"/>
    <property type="molecule type" value="Genomic_DNA"/>
</dbReference>
<dbReference type="Proteomes" id="UP000618051">
    <property type="component" value="Unassembled WGS sequence"/>
</dbReference>
<gene>
    <name evidence="1" type="ORF">IHE44_000255</name>
    <name evidence="2" type="ORF">IHE44_0009531</name>
</gene>
<organism evidence="1">
    <name type="scientific">Lamprotornis superbus</name>
    <dbReference type="NCBI Taxonomy" id="245042"/>
    <lineage>
        <taxon>Eukaryota</taxon>
        <taxon>Metazoa</taxon>
        <taxon>Chordata</taxon>
        <taxon>Craniata</taxon>
        <taxon>Vertebrata</taxon>
        <taxon>Euteleostomi</taxon>
        <taxon>Archelosauria</taxon>
        <taxon>Archosauria</taxon>
        <taxon>Dinosauria</taxon>
        <taxon>Saurischia</taxon>
        <taxon>Theropoda</taxon>
        <taxon>Coelurosauria</taxon>
        <taxon>Aves</taxon>
        <taxon>Neognathae</taxon>
        <taxon>Neoaves</taxon>
        <taxon>Telluraves</taxon>
        <taxon>Australaves</taxon>
        <taxon>Passeriformes</taxon>
        <taxon>Sturnidae</taxon>
        <taxon>Lamprotornis</taxon>
    </lineage>
</organism>
<reference evidence="2 3" key="2">
    <citation type="journal article" date="2021" name="J. Hered.">
        <title>Feather Gene Expression Elucidates the Developmental Basis of Plumage Iridescence in African Starlings.</title>
        <authorList>
            <person name="Rubenstein D.R."/>
            <person name="Corvelo A."/>
            <person name="MacManes M.D."/>
            <person name="Maia R."/>
            <person name="Narzisi G."/>
            <person name="Rousaki A."/>
            <person name="Vandenabeele P."/>
            <person name="Shawkey M.D."/>
            <person name="Solomon J."/>
        </authorList>
    </citation>
    <scope>NUCLEOTIDE SEQUENCE [LARGE SCALE GENOMIC DNA]</scope>
    <source>
        <strain evidence="2">SS15</strain>
    </source>
</reference>
<sequence>MFNDLIHKTHQLEQMDKSLVIAALVEEDTGHPKRILQDSQRTTKNISSSQSFSHIYKSQGKTQYSGVCSQSKEPVKRKLTVREEQVTEYIEIMSTTEKVCYHLNRFSGGINVPVNKVQDSVSENCLKQEQMLTSYAYFVLLSISYSADNVFALVVSRTVPFASKAEPFKLTEKQISRSGEALNILTAMAEIFLELNCLFQNNIRKFSDAKYCGNLREVEMENQLNPLAQKMQNSSLYAVKKM</sequence>
<evidence type="ECO:0000313" key="1">
    <source>
        <dbReference type="EMBL" id="KAG0137404.1"/>
    </source>
</evidence>
<comment type="caution">
    <text evidence="1">The sequence shown here is derived from an EMBL/GenBank/DDBJ whole genome shotgun (WGS) entry which is preliminary data.</text>
</comment>
<feature type="non-terminal residue" evidence="1">
    <location>
        <position position="242"/>
    </location>
</feature>
<reference evidence="2" key="3">
    <citation type="submission" date="2022-01" db="EMBL/GenBank/DDBJ databases">
        <authorList>
            <person name="Rubenstein D.R."/>
        </authorList>
    </citation>
    <scope>NUCLEOTIDE SEQUENCE</scope>
    <source>
        <strain evidence="2">SS15</strain>
        <tissue evidence="2">Liver</tissue>
    </source>
</reference>
<proteinExistence type="predicted"/>
<dbReference type="EMBL" id="JADDUC010000001">
    <property type="protein sequence ID" value="KAG0137404.1"/>
    <property type="molecule type" value="Genomic_DNA"/>
</dbReference>
<evidence type="ECO:0000313" key="3">
    <source>
        <dbReference type="Proteomes" id="UP000618051"/>
    </source>
</evidence>